<accession>A0A9R1UC03</accession>
<evidence type="ECO:0000256" key="7">
    <source>
        <dbReference type="PROSITE-ProRule" id="PRU00320"/>
    </source>
</evidence>
<dbReference type="InterPro" id="IPR011333">
    <property type="entry name" value="SKP1/BTB/POZ_sf"/>
</dbReference>
<dbReference type="KEGG" id="fas:105274058"/>
<feature type="region of interest" description="Disordered" evidence="8">
    <location>
        <begin position="218"/>
        <end position="255"/>
    </location>
</feature>
<dbReference type="PROSITE" id="PS50960">
    <property type="entry name" value="HTH_PSQ"/>
    <property type="match status" value="1"/>
</dbReference>
<comment type="subcellular location">
    <subcellularLocation>
        <location evidence="1 7">Nucleus</location>
    </subcellularLocation>
</comment>
<name>A0A9R1UC03_9HYME</name>
<evidence type="ECO:0000256" key="6">
    <source>
        <dbReference type="ARBA" id="ARBA00058541"/>
    </source>
</evidence>
<feature type="region of interest" description="Disordered" evidence="8">
    <location>
        <begin position="139"/>
        <end position="171"/>
    </location>
</feature>
<dbReference type="RefSeq" id="XP_011315172.1">
    <property type="nucleotide sequence ID" value="XM_011316870.1"/>
</dbReference>
<dbReference type="Pfam" id="PF00651">
    <property type="entry name" value="BTB"/>
    <property type="match status" value="1"/>
</dbReference>
<protein>
    <submittedName>
        <fullName evidence="12 13">Protein bric-a-brac 2 isoform X1</fullName>
    </submittedName>
</protein>
<dbReference type="PANTHER" id="PTHR23110">
    <property type="entry name" value="BTB DOMAIN TRANSCRIPTION FACTOR"/>
    <property type="match status" value="1"/>
</dbReference>
<keyword evidence="5 7" id="KW-0539">Nucleus</keyword>
<evidence type="ECO:0000313" key="11">
    <source>
        <dbReference type="Proteomes" id="UP000694866"/>
    </source>
</evidence>
<keyword evidence="3 7" id="KW-0238">DNA-binding</keyword>
<feature type="region of interest" description="Disordered" evidence="8">
    <location>
        <begin position="274"/>
        <end position="310"/>
    </location>
</feature>
<evidence type="ECO:0000259" key="9">
    <source>
        <dbReference type="PROSITE" id="PS50097"/>
    </source>
</evidence>
<dbReference type="Pfam" id="PF05225">
    <property type="entry name" value="HTH_psq"/>
    <property type="match status" value="1"/>
</dbReference>
<dbReference type="InterPro" id="IPR007889">
    <property type="entry name" value="HTH_Psq"/>
</dbReference>
<dbReference type="InterPro" id="IPR009057">
    <property type="entry name" value="Homeodomain-like_sf"/>
</dbReference>
<evidence type="ECO:0000313" key="13">
    <source>
        <dbReference type="RefSeq" id="XP_011315173.1"/>
    </source>
</evidence>
<evidence type="ECO:0000256" key="8">
    <source>
        <dbReference type="SAM" id="MobiDB-lite"/>
    </source>
</evidence>
<sequence length="672" mass="72798">MTQQSGAGSPQQFCLRWNNYQTNLTNVFDQLLQSESFVDVTLACDGHSVKAHKMVLSACSPYFQALFFENPCTHPIVIMKDIKWPELKAAVEFMYKGEINVSQEQIGPLLKVAECLKIRGLADVNSEQELVSRPSMLDNLASLGSGSQSRKKRRRASGDRSPSVNSPDQNSCIIDDQEVIGLPDVHNLVASSTPRSIGSPSSAPSISVTPQINLQELPVSLPLPPPQSQSNQSAHSVGHHVTSHVTSAGHPSVNHLGQHVQGLTVQQHQAQAQQAAVAQHQAQHQAQQQAAAAVQHHQQAVGNQSTPVDDLEIKPGIAEMIREEERAKLLESSHAWLGASTSNISADSYQYQLQSLWQKCWNTNSGLVHNLRFRERGPLKSWRPETMAEAIFSVLKEGLSLSQAARKYDIPYPTFVLYANRVHNMLGPSSDGGAGEYLRPKGRGRPQRILLGVWPDEHIRGVIRAVVFRDGSIVKDEPNPMYPSLANYACNGPEGAVSPGAAAAAAVAAVAQGLRHQMCSMVAAAQSHQHDMIATNLSANFQAAVQVNQHHLNNNSGSSNNNNTNNNNRNSPLILGLPSPGSGGPPESPMEGSPLASPLAPLMDPAHIPSSVEVGIGVSGMTYKPQRSYVSPRPENMFQEDISDLVKSSHGHKDKDKVPVKIEPLTDSRSEQ</sequence>
<evidence type="ECO:0000313" key="12">
    <source>
        <dbReference type="RefSeq" id="XP_011315172.1"/>
    </source>
</evidence>
<dbReference type="GO" id="GO:0003680">
    <property type="term" value="F:minor groove of adenine-thymine-rich DNA binding"/>
    <property type="evidence" value="ECO:0007669"/>
    <property type="project" value="UniProtKB-ARBA"/>
</dbReference>
<feature type="compositionally biased region" description="Low complexity" evidence="8">
    <location>
        <begin position="553"/>
        <end position="580"/>
    </location>
</feature>
<accession>A0A9R1TTL1</accession>
<evidence type="ECO:0000256" key="4">
    <source>
        <dbReference type="ARBA" id="ARBA00023163"/>
    </source>
</evidence>
<dbReference type="PANTHER" id="PTHR23110:SF109">
    <property type="entry name" value="FI07618P-RELATED"/>
    <property type="match status" value="1"/>
</dbReference>
<gene>
    <name evidence="12 13" type="primary">LOC105274058</name>
</gene>
<feature type="compositionally biased region" description="Polar residues" evidence="8">
    <location>
        <begin position="160"/>
        <end position="171"/>
    </location>
</feature>
<feature type="domain" description="BTB" evidence="9">
    <location>
        <begin position="38"/>
        <end position="103"/>
    </location>
</feature>
<feature type="domain" description="HTH psq-type" evidence="10">
    <location>
        <begin position="373"/>
        <end position="425"/>
    </location>
</feature>
<reference evidence="12 13" key="1">
    <citation type="submission" date="2025-04" db="UniProtKB">
        <authorList>
            <consortium name="RefSeq"/>
        </authorList>
    </citation>
    <scope>IDENTIFICATION</scope>
    <source>
        <strain evidence="12 13">USDA-PBARC FA_bdor</strain>
        <tissue evidence="12 13">Whole organism</tissue>
    </source>
</reference>
<feature type="compositionally biased region" description="Low complexity" evidence="8">
    <location>
        <begin position="274"/>
        <end position="301"/>
    </location>
</feature>
<dbReference type="GeneID" id="105274058"/>
<dbReference type="InterPro" id="IPR000210">
    <property type="entry name" value="BTB/POZ_dom"/>
</dbReference>
<keyword evidence="4" id="KW-0804">Transcription</keyword>
<evidence type="ECO:0000259" key="10">
    <source>
        <dbReference type="PROSITE" id="PS50960"/>
    </source>
</evidence>
<dbReference type="AlphaFoldDB" id="A0A9R1UC03"/>
<evidence type="ECO:0000256" key="5">
    <source>
        <dbReference type="ARBA" id="ARBA00023242"/>
    </source>
</evidence>
<dbReference type="RefSeq" id="XP_011315173.1">
    <property type="nucleotide sequence ID" value="XM_011316871.1"/>
</dbReference>
<organism evidence="11 13">
    <name type="scientific">Fopius arisanus</name>
    <dbReference type="NCBI Taxonomy" id="64838"/>
    <lineage>
        <taxon>Eukaryota</taxon>
        <taxon>Metazoa</taxon>
        <taxon>Ecdysozoa</taxon>
        <taxon>Arthropoda</taxon>
        <taxon>Hexapoda</taxon>
        <taxon>Insecta</taxon>
        <taxon>Pterygota</taxon>
        <taxon>Neoptera</taxon>
        <taxon>Endopterygota</taxon>
        <taxon>Hymenoptera</taxon>
        <taxon>Apocrita</taxon>
        <taxon>Ichneumonoidea</taxon>
        <taxon>Braconidae</taxon>
        <taxon>Opiinae</taxon>
        <taxon>Fopius</taxon>
    </lineage>
</organism>
<dbReference type="GO" id="GO:0006357">
    <property type="term" value="P:regulation of transcription by RNA polymerase II"/>
    <property type="evidence" value="ECO:0007669"/>
    <property type="project" value="TreeGrafter"/>
</dbReference>
<proteinExistence type="predicted"/>
<dbReference type="Gene3D" id="3.30.710.10">
    <property type="entry name" value="Potassium Channel Kv1.1, Chain A"/>
    <property type="match status" value="1"/>
</dbReference>
<dbReference type="GO" id="GO:0007455">
    <property type="term" value="P:eye-antennal disc morphogenesis"/>
    <property type="evidence" value="ECO:0007669"/>
    <property type="project" value="UniProtKB-ARBA"/>
</dbReference>
<dbReference type="SUPFAM" id="SSF54695">
    <property type="entry name" value="POZ domain"/>
    <property type="match status" value="1"/>
</dbReference>
<comment type="function">
    <text evidence="6">Probably acts as a transcriptional regulator. Required for the specification of the tarsal segment. Also involved in antenna development.</text>
</comment>
<dbReference type="GO" id="GO:0005634">
    <property type="term" value="C:nucleus"/>
    <property type="evidence" value="ECO:0007669"/>
    <property type="project" value="UniProtKB-SubCell"/>
</dbReference>
<feature type="DNA-binding region" description="H-T-H motif" evidence="7">
    <location>
        <begin position="401"/>
        <end position="421"/>
    </location>
</feature>
<dbReference type="GO" id="GO:0007478">
    <property type="term" value="P:leg disc morphogenesis"/>
    <property type="evidence" value="ECO:0007669"/>
    <property type="project" value="UniProtKB-ARBA"/>
</dbReference>
<dbReference type="Proteomes" id="UP000694866">
    <property type="component" value="Unplaced"/>
</dbReference>
<feature type="region of interest" description="Disordered" evidence="8">
    <location>
        <begin position="551"/>
        <end position="602"/>
    </location>
</feature>
<dbReference type="CDD" id="cd18315">
    <property type="entry name" value="BTB_POZ_BAB-like"/>
    <property type="match status" value="1"/>
</dbReference>
<evidence type="ECO:0000256" key="3">
    <source>
        <dbReference type="ARBA" id="ARBA00023125"/>
    </source>
</evidence>
<feature type="compositionally biased region" description="Basic and acidic residues" evidence="8">
    <location>
        <begin position="651"/>
        <end position="672"/>
    </location>
</feature>
<dbReference type="GO" id="GO:0046660">
    <property type="term" value="P:female sex differentiation"/>
    <property type="evidence" value="ECO:0007669"/>
    <property type="project" value="UniProtKB-ARBA"/>
</dbReference>
<keyword evidence="11" id="KW-1185">Reference proteome</keyword>
<evidence type="ECO:0000256" key="2">
    <source>
        <dbReference type="ARBA" id="ARBA00023015"/>
    </source>
</evidence>
<feature type="region of interest" description="Disordered" evidence="8">
    <location>
        <begin position="623"/>
        <end position="672"/>
    </location>
</feature>
<dbReference type="FunFam" id="3.30.710.10:FF:000120">
    <property type="entry name" value="Bric a brac 2, isoform B"/>
    <property type="match status" value="1"/>
</dbReference>
<evidence type="ECO:0000256" key="1">
    <source>
        <dbReference type="ARBA" id="ARBA00004123"/>
    </source>
</evidence>
<keyword evidence="2" id="KW-0805">Transcription regulation</keyword>
<dbReference type="InterPro" id="IPR051095">
    <property type="entry name" value="Dros_DevTransReg"/>
</dbReference>
<dbReference type="PROSITE" id="PS50097">
    <property type="entry name" value="BTB"/>
    <property type="match status" value="1"/>
</dbReference>
<dbReference type="SUPFAM" id="SSF46689">
    <property type="entry name" value="Homeodomain-like"/>
    <property type="match status" value="1"/>
</dbReference>
<dbReference type="SMART" id="SM00225">
    <property type="entry name" value="BTB"/>
    <property type="match status" value="1"/>
</dbReference>